<accession>A0A291I9J2</accession>
<keyword evidence="2" id="KW-1185">Reference proteome</keyword>
<gene>
    <name evidence="1" type="ORF">LpeD_62</name>
</gene>
<organism evidence="1 2">
    <name type="scientific">Lactobacillus phage LpeD</name>
    <dbReference type="NCBI Taxonomy" id="2041210"/>
    <lineage>
        <taxon>Viruses</taxon>
        <taxon>Duplodnaviria</taxon>
        <taxon>Heunggongvirae</taxon>
        <taxon>Uroviricota</taxon>
        <taxon>Caudoviricetes</taxon>
        <taxon>Herelleviridae</taxon>
        <taxon>Elpedvirus</taxon>
        <taxon>Elpedvirus LpeD</taxon>
    </lineage>
</organism>
<protein>
    <submittedName>
        <fullName evidence="1">Uncharacterized protein</fullName>
    </submittedName>
</protein>
<evidence type="ECO:0000313" key="1">
    <source>
        <dbReference type="EMBL" id="ATG86355.1"/>
    </source>
</evidence>
<dbReference type="Proteomes" id="UP000229296">
    <property type="component" value="Segment"/>
</dbReference>
<proteinExistence type="predicted"/>
<dbReference type="EMBL" id="MF787246">
    <property type="protein sequence ID" value="ATG86355.1"/>
    <property type="molecule type" value="Genomic_DNA"/>
</dbReference>
<name>A0A291I9J2_9CAUD</name>
<evidence type="ECO:0000313" key="2">
    <source>
        <dbReference type="Proteomes" id="UP000229296"/>
    </source>
</evidence>
<reference evidence="1 2" key="1">
    <citation type="submission" date="2017-08" db="EMBL/GenBank/DDBJ databases">
        <title>Isolation and Characterization of phages of Lactobacillus pentosus and plantarum.</title>
        <authorList>
            <person name="Qi R."/>
            <person name="Yu M."/>
            <person name="Qiao X."/>
            <person name="Li Y."/>
        </authorList>
    </citation>
    <scope>NUCLEOTIDE SEQUENCE [LARGE SCALE GENOMIC DNA]</scope>
</reference>
<sequence>MAIDISNIGDLEEISYRNHDGKVTTINPKQLLTFNRSNLPFESQANTYFLIARLAELAKLKVENSKVELNKLEGELYNQYANDPELKAKNNNKKPTEGTLSSLIASNQQHVELSLRINQENYKTQVLLRLVKAFEQRKDLIQSLSAQLRQENSFGVPPIKN</sequence>